<comment type="caution">
    <text evidence="8">The sequence shown here is derived from an EMBL/GenBank/DDBJ whole genome shotgun (WGS) entry which is preliminary data.</text>
</comment>
<dbReference type="GO" id="GO:0005576">
    <property type="term" value="C:extracellular region"/>
    <property type="evidence" value="ECO:0007669"/>
    <property type="project" value="TreeGrafter"/>
</dbReference>
<protein>
    <submittedName>
        <fullName evidence="8">Protein psiR</fullName>
    </submittedName>
</protein>
<feature type="compositionally biased region" description="Acidic residues" evidence="5">
    <location>
        <begin position="1034"/>
        <end position="1052"/>
    </location>
</feature>
<name>A0A2R5G0D6_9STRA</name>
<evidence type="ECO:0000256" key="6">
    <source>
        <dbReference type="SAM" id="SignalP"/>
    </source>
</evidence>
<feature type="region of interest" description="Disordered" evidence="5">
    <location>
        <begin position="971"/>
        <end position="1081"/>
    </location>
</feature>
<organism evidence="8 9">
    <name type="scientific">Hondaea fermentalgiana</name>
    <dbReference type="NCBI Taxonomy" id="2315210"/>
    <lineage>
        <taxon>Eukaryota</taxon>
        <taxon>Sar</taxon>
        <taxon>Stramenopiles</taxon>
        <taxon>Bigyra</taxon>
        <taxon>Labyrinthulomycetes</taxon>
        <taxon>Thraustochytrida</taxon>
        <taxon>Thraustochytriidae</taxon>
        <taxon>Hondaea</taxon>
    </lineage>
</organism>
<evidence type="ECO:0000256" key="4">
    <source>
        <dbReference type="SAM" id="Coils"/>
    </source>
</evidence>
<feature type="region of interest" description="Disordered" evidence="5">
    <location>
        <begin position="910"/>
        <end position="959"/>
    </location>
</feature>
<feature type="compositionally biased region" description="Pro residues" evidence="5">
    <location>
        <begin position="926"/>
        <end position="936"/>
    </location>
</feature>
<dbReference type="SUPFAM" id="SSF49899">
    <property type="entry name" value="Concanavalin A-like lectins/glucanases"/>
    <property type="match status" value="1"/>
</dbReference>
<feature type="compositionally biased region" description="Basic and acidic residues" evidence="5">
    <location>
        <begin position="1024"/>
        <end position="1033"/>
    </location>
</feature>
<keyword evidence="3" id="KW-0325">Glycoprotein</keyword>
<evidence type="ECO:0000256" key="1">
    <source>
        <dbReference type="ARBA" id="ARBA00008709"/>
    </source>
</evidence>
<reference evidence="8 9" key="1">
    <citation type="submission" date="2017-12" db="EMBL/GenBank/DDBJ databases">
        <title>Sequencing, de novo assembly and annotation of complete genome of a new Thraustochytrid species, strain FCC1311.</title>
        <authorList>
            <person name="Sedici K."/>
            <person name="Godart F."/>
            <person name="Aiese Cigliano R."/>
            <person name="Sanseverino W."/>
            <person name="Barakat M."/>
            <person name="Ortet P."/>
            <person name="Marechal E."/>
            <person name="Cagnac O."/>
            <person name="Amato A."/>
        </authorList>
    </citation>
    <scope>NUCLEOTIDE SEQUENCE [LARGE SCALE GENOMIC DNA]</scope>
</reference>
<dbReference type="Proteomes" id="UP000241890">
    <property type="component" value="Unassembled WGS sequence"/>
</dbReference>
<dbReference type="InterPro" id="IPR011658">
    <property type="entry name" value="PA14_dom"/>
</dbReference>
<sequence length="1081" mass="120915">MRWAGRWFVAAATASLVAQSVGQDLTDGQLAFSLTIRDFLPSYCMQDGTYPGFTPDTVSDGSYIEDVKDYNPPYECPEIDGTVGMGHPDFEVRYGAYGVTGYGWNLSSTINSNSEGNDLVSAIVDRTAGLQATTSGLNKPIYCAETRCGHTDDDFYITTNKTMFDEWYNDAARNRRSGMTLLLDETASDTGVYEFNSDESVVGNSKGFFGPLDAVLDEEVGPEALDVWPATSQEEKMGHKFWFTSELHTWFQFRGNETFSFSGDDDVWVYIDGKLVVDLGGVHARAQTEIVLDDALASRLDLVQDQIYEFDFFHAERHTSDSNFWITTSMYPSCTGLFSGEYTLDSQDSSLFRALDAPTTERVQENLLVLSTPEDLYTSRRIFSTSKYQVGSGFVATFTMRIEAGADSDNSGLAFVIQNFGLDDMPISTGSGLGFRFVRASIAVAFDAKRNQVRLHHQPTPDLMNSPLNETTRTAYDAFAMSTNGTHQVRVQYLWNPDWIEVFIDDSLYLRERAANLSTILGSGSAYVGFATGTGGSPAVQEISDFKLRTMQVSNTLTSFVSLANQPSGVGFILSQEPSSVRVETFDACGRSIGFGGASDRLSGLFVRVDIDVRGRRNLRRLEDDDGGDDDNGDTEATAINATVVDNGDGTYDLELYSNEVGVFMLYAAFGDNCILVQSSDGEVSLDPASSEDCWFEAFEESVSVEYGTYAPTAPTYGPFTYPPTASEVPKHVLTMQIGGGFMLALAFIICYMQHYKKKKWEDSKAYVEDGKMFLEDKRRQREVHYEDLECKDKARRLEDVRLSILRLKAKRSTIEQEAEIAKLQEEQDQLRHELRIAKRNRQELADNRSLHSSGSEASHFAPPVRRQFLPVRESFRRMRTRRSSSASTDISTLSSAVDEYNAEVDRINQETGYDAGDARLRRVQPPVPPPPPPPIAELDEIPDYDEVSQASSQRESILRRLRRGSSAFSFVRDSIIRNVPPPPPLSPDAEAGVPQEEVDDLESDANSLAQIHEEEEEEDDDYKDEHMSSDDHHDDDDDEEEEEEEKEDIPDSDMGSADLHVNEDVEEGERERRPSRFWRR</sequence>
<dbReference type="NCBIfam" id="TIGR02148">
    <property type="entry name" value="Fibro_Slime"/>
    <property type="match status" value="1"/>
</dbReference>
<dbReference type="Gene3D" id="2.60.120.200">
    <property type="match status" value="1"/>
</dbReference>
<dbReference type="InParanoid" id="A0A2R5G0D6"/>
<comment type="similarity">
    <text evidence="1">Belongs to the prespore-cell-inducing factor family.</text>
</comment>
<evidence type="ECO:0000313" key="9">
    <source>
        <dbReference type="Proteomes" id="UP000241890"/>
    </source>
</evidence>
<dbReference type="PANTHER" id="PTHR31137:SF12">
    <property type="entry name" value="PA14 DOMAIN-CONTAINING PROTEIN-RELATED"/>
    <property type="match status" value="1"/>
</dbReference>
<gene>
    <name evidence="8" type="ORF">FCC1311_002042</name>
</gene>
<dbReference type="OrthoDB" id="441755at2759"/>
<proteinExistence type="inferred from homology"/>
<feature type="chain" id="PRO_5015329332" evidence="6">
    <location>
        <begin position="23"/>
        <end position="1081"/>
    </location>
</feature>
<evidence type="ECO:0000313" key="8">
    <source>
        <dbReference type="EMBL" id="GBG23985.1"/>
    </source>
</evidence>
<feature type="compositionally biased region" description="Acidic residues" evidence="5">
    <location>
        <begin position="1014"/>
        <end position="1023"/>
    </location>
</feature>
<dbReference type="PANTHER" id="PTHR31137">
    <property type="entry name" value="PROTEIN PSIB-RELATED-RELATED"/>
    <property type="match status" value="1"/>
</dbReference>
<dbReference type="InterPro" id="IPR011874">
    <property type="entry name" value="Fibro_Slime"/>
</dbReference>
<dbReference type="InterPro" id="IPR013320">
    <property type="entry name" value="ConA-like_dom_sf"/>
</dbReference>
<keyword evidence="2 6" id="KW-0732">Signal</keyword>
<evidence type="ECO:0000259" key="7">
    <source>
        <dbReference type="PROSITE" id="PS51820"/>
    </source>
</evidence>
<feature type="coiled-coil region" evidence="4">
    <location>
        <begin position="798"/>
        <end position="848"/>
    </location>
</feature>
<dbReference type="PROSITE" id="PS51820">
    <property type="entry name" value="PA14"/>
    <property type="match status" value="1"/>
</dbReference>
<dbReference type="EMBL" id="BEYU01000001">
    <property type="protein sequence ID" value="GBG23985.1"/>
    <property type="molecule type" value="Genomic_DNA"/>
</dbReference>
<dbReference type="AlphaFoldDB" id="A0A2R5G0D6"/>
<evidence type="ECO:0000256" key="2">
    <source>
        <dbReference type="ARBA" id="ARBA00022729"/>
    </source>
</evidence>
<keyword evidence="4" id="KW-0175">Coiled coil</keyword>
<feature type="compositionally biased region" description="Acidic residues" evidence="5">
    <location>
        <begin position="938"/>
        <end position="947"/>
    </location>
</feature>
<evidence type="ECO:0000256" key="5">
    <source>
        <dbReference type="SAM" id="MobiDB-lite"/>
    </source>
</evidence>
<dbReference type="InterPro" id="IPR051154">
    <property type="entry name" value="Prespore-cell_inducing_factor"/>
</dbReference>
<feature type="domain" description="PA14" evidence="7">
    <location>
        <begin position="185"/>
        <end position="349"/>
    </location>
</feature>
<keyword evidence="9" id="KW-1185">Reference proteome</keyword>
<feature type="signal peptide" evidence="6">
    <location>
        <begin position="1"/>
        <end position="22"/>
    </location>
</feature>
<dbReference type="Pfam" id="PF07691">
    <property type="entry name" value="PA14"/>
    <property type="match status" value="1"/>
</dbReference>
<evidence type="ECO:0000256" key="3">
    <source>
        <dbReference type="ARBA" id="ARBA00023180"/>
    </source>
</evidence>
<dbReference type="InterPro" id="IPR037524">
    <property type="entry name" value="PA14/GLEYA"/>
</dbReference>
<accession>A0A2R5G0D6</accession>